<dbReference type="Pfam" id="PF01636">
    <property type="entry name" value="APH"/>
    <property type="match status" value="1"/>
</dbReference>
<dbReference type="Proteomes" id="UP000800092">
    <property type="component" value="Unassembled WGS sequence"/>
</dbReference>
<dbReference type="OrthoDB" id="3250044at2759"/>
<name>A0A6A6GUG0_VIRVR</name>
<keyword evidence="4" id="KW-1185">Reference proteome</keyword>
<gene>
    <name evidence="3" type="ORF">EV356DRAFT_571117</name>
</gene>
<protein>
    <recommendedName>
        <fullName evidence="2">Aminoglycoside phosphotransferase domain-containing protein</fullName>
    </recommendedName>
</protein>
<dbReference type="AlphaFoldDB" id="A0A6A6GUG0"/>
<sequence length="309" mass="35045">MDASSTNSEIIKFCSSVPLDDHKRLGLRHSGAFSRVLRLSDDTVVKYGNDVTEVEARNQNFARCSLASSDVYVPSVLRFFTDQNTDIDKQKGYLVMEYIHGKELEPALYPYAITILTRTLDVMSSISGSRPGPCEGGARQGLLWSDEENEFSSVAEMEGWFNRRLHVTCGSSVSLQKLPLILCHLDIAPRNIIPRQDGRICLLDWSSAGFYPQIFEACVQRILRPRDSFHELVLDMYNFTSEEQQQIELICLAWKNSQERFFLPETETRSTRFMRQLDTKFSDEVGGPYPVPDPPVQKGQPFSKSSLAP</sequence>
<evidence type="ECO:0000313" key="3">
    <source>
        <dbReference type="EMBL" id="KAF2229436.1"/>
    </source>
</evidence>
<feature type="compositionally biased region" description="Polar residues" evidence="1">
    <location>
        <begin position="300"/>
        <end position="309"/>
    </location>
</feature>
<proteinExistence type="predicted"/>
<feature type="region of interest" description="Disordered" evidence="1">
    <location>
        <begin position="281"/>
        <end position="309"/>
    </location>
</feature>
<dbReference type="EMBL" id="ML991863">
    <property type="protein sequence ID" value="KAF2229436.1"/>
    <property type="molecule type" value="Genomic_DNA"/>
</dbReference>
<evidence type="ECO:0000259" key="2">
    <source>
        <dbReference type="Pfam" id="PF01636"/>
    </source>
</evidence>
<dbReference type="PANTHER" id="PTHR21310:SF39">
    <property type="entry name" value="AMINOGLYCOSIDE PHOSPHOTRANSFERASE DOMAIN-CONTAINING PROTEIN"/>
    <property type="match status" value="1"/>
</dbReference>
<feature type="domain" description="Aminoglycoside phosphotransferase" evidence="2">
    <location>
        <begin position="36"/>
        <end position="216"/>
    </location>
</feature>
<dbReference type="InterPro" id="IPR002575">
    <property type="entry name" value="Aminoglycoside_PTrfase"/>
</dbReference>
<accession>A0A6A6GUG0</accession>
<dbReference type="Gene3D" id="3.90.1200.10">
    <property type="match status" value="1"/>
</dbReference>
<dbReference type="InterPro" id="IPR011009">
    <property type="entry name" value="Kinase-like_dom_sf"/>
</dbReference>
<organism evidence="3 4">
    <name type="scientific">Viridothelium virens</name>
    <name type="common">Speckled blister lichen</name>
    <name type="synonym">Trypethelium virens</name>
    <dbReference type="NCBI Taxonomy" id="1048519"/>
    <lineage>
        <taxon>Eukaryota</taxon>
        <taxon>Fungi</taxon>
        <taxon>Dikarya</taxon>
        <taxon>Ascomycota</taxon>
        <taxon>Pezizomycotina</taxon>
        <taxon>Dothideomycetes</taxon>
        <taxon>Dothideomycetes incertae sedis</taxon>
        <taxon>Trypetheliales</taxon>
        <taxon>Trypetheliaceae</taxon>
        <taxon>Viridothelium</taxon>
    </lineage>
</organism>
<dbReference type="InterPro" id="IPR051678">
    <property type="entry name" value="AGP_Transferase"/>
</dbReference>
<dbReference type="SUPFAM" id="SSF56112">
    <property type="entry name" value="Protein kinase-like (PK-like)"/>
    <property type="match status" value="1"/>
</dbReference>
<evidence type="ECO:0000256" key="1">
    <source>
        <dbReference type="SAM" id="MobiDB-lite"/>
    </source>
</evidence>
<dbReference type="PANTHER" id="PTHR21310">
    <property type="entry name" value="AMINOGLYCOSIDE PHOSPHOTRANSFERASE-RELATED-RELATED"/>
    <property type="match status" value="1"/>
</dbReference>
<reference evidence="3" key="1">
    <citation type="journal article" date="2020" name="Stud. Mycol.">
        <title>101 Dothideomycetes genomes: a test case for predicting lifestyles and emergence of pathogens.</title>
        <authorList>
            <person name="Haridas S."/>
            <person name="Albert R."/>
            <person name="Binder M."/>
            <person name="Bloem J."/>
            <person name="Labutti K."/>
            <person name="Salamov A."/>
            <person name="Andreopoulos B."/>
            <person name="Baker S."/>
            <person name="Barry K."/>
            <person name="Bills G."/>
            <person name="Bluhm B."/>
            <person name="Cannon C."/>
            <person name="Castanera R."/>
            <person name="Culley D."/>
            <person name="Daum C."/>
            <person name="Ezra D."/>
            <person name="Gonzalez J."/>
            <person name="Henrissat B."/>
            <person name="Kuo A."/>
            <person name="Liang C."/>
            <person name="Lipzen A."/>
            <person name="Lutzoni F."/>
            <person name="Magnuson J."/>
            <person name="Mondo S."/>
            <person name="Nolan M."/>
            <person name="Ohm R."/>
            <person name="Pangilinan J."/>
            <person name="Park H.-J."/>
            <person name="Ramirez L."/>
            <person name="Alfaro M."/>
            <person name="Sun H."/>
            <person name="Tritt A."/>
            <person name="Yoshinaga Y."/>
            <person name="Zwiers L.-H."/>
            <person name="Turgeon B."/>
            <person name="Goodwin S."/>
            <person name="Spatafora J."/>
            <person name="Crous P."/>
            <person name="Grigoriev I."/>
        </authorList>
    </citation>
    <scope>NUCLEOTIDE SEQUENCE</scope>
    <source>
        <strain evidence="3">Tuck. ex Michener</strain>
    </source>
</reference>
<evidence type="ECO:0000313" key="4">
    <source>
        <dbReference type="Proteomes" id="UP000800092"/>
    </source>
</evidence>